<evidence type="ECO:0000313" key="3">
    <source>
        <dbReference type="Proteomes" id="UP001176961"/>
    </source>
</evidence>
<keyword evidence="3" id="KW-1185">Reference proteome</keyword>
<reference evidence="2" key="1">
    <citation type="submission" date="2023-07" db="EMBL/GenBank/DDBJ databases">
        <authorList>
            <consortium name="CYATHOMIX"/>
        </authorList>
    </citation>
    <scope>NUCLEOTIDE SEQUENCE</scope>
    <source>
        <strain evidence="2">N/A</strain>
    </source>
</reference>
<comment type="caution">
    <text evidence="2">The sequence shown here is derived from an EMBL/GenBank/DDBJ whole genome shotgun (WGS) entry which is preliminary data.</text>
</comment>
<evidence type="ECO:0000313" key="2">
    <source>
        <dbReference type="EMBL" id="CAJ0593872.1"/>
    </source>
</evidence>
<feature type="region of interest" description="Disordered" evidence="1">
    <location>
        <begin position="265"/>
        <end position="305"/>
    </location>
</feature>
<name>A0AA36DVP0_CYLNA</name>
<feature type="compositionally biased region" description="Polar residues" evidence="1">
    <location>
        <begin position="271"/>
        <end position="292"/>
    </location>
</feature>
<gene>
    <name evidence="2" type="ORF">CYNAS_LOCUS5855</name>
</gene>
<dbReference type="AlphaFoldDB" id="A0AA36DVP0"/>
<evidence type="ECO:0000256" key="1">
    <source>
        <dbReference type="SAM" id="MobiDB-lite"/>
    </source>
</evidence>
<dbReference type="Proteomes" id="UP001176961">
    <property type="component" value="Unassembled WGS sequence"/>
</dbReference>
<organism evidence="2 3">
    <name type="scientific">Cylicocyclus nassatus</name>
    <name type="common">Nematode worm</name>
    <dbReference type="NCBI Taxonomy" id="53992"/>
    <lineage>
        <taxon>Eukaryota</taxon>
        <taxon>Metazoa</taxon>
        <taxon>Ecdysozoa</taxon>
        <taxon>Nematoda</taxon>
        <taxon>Chromadorea</taxon>
        <taxon>Rhabditida</taxon>
        <taxon>Rhabditina</taxon>
        <taxon>Rhabditomorpha</taxon>
        <taxon>Strongyloidea</taxon>
        <taxon>Strongylidae</taxon>
        <taxon>Cylicocyclus</taxon>
    </lineage>
</organism>
<protein>
    <submittedName>
        <fullName evidence="2">Uncharacterized protein</fullName>
    </submittedName>
</protein>
<proteinExistence type="predicted"/>
<accession>A0AA36DVP0</accession>
<sequence>MRGRIFPTANVSTAGSVSSYVQINIYDTTVEELHSKGVDIEQILHHSGCRSIIMDVPIISTKLRKVTKTGSGRPKSCGIEFPTLSAKRRQSESSCVDVDASENHKEILCGSLVQNQSEEEFMDCRENLNAVSTGGGPLASTLVLSDNHNDFFDNGISTVVPNASFNEPSAKPLEPCVYADMDNWRESLTVGGEPHSNGVTAKEANKLHEGSQRGAVLNTPIYSSLKGATEGSSLHAALLRNPSEPEDVAIQRNPKVIDLPKASTEAAANGKVTSSAITDTSSHAKSVPSPTNAKIPITKKGTIPT</sequence>
<dbReference type="EMBL" id="CATQJL010000112">
    <property type="protein sequence ID" value="CAJ0593872.1"/>
    <property type="molecule type" value="Genomic_DNA"/>
</dbReference>